<feature type="non-terminal residue" evidence="2">
    <location>
        <position position="1"/>
    </location>
</feature>
<reference evidence="2" key="1">
    <citation type="submission" date="2023-10" db="EMBL/GenBank/DDBJ databases">
        <authorList>
            <person name="Chen Y."/>
            <person name="Shah S."/>
            <person name="Dougan E. K."/>
            <person name="Thang M."/>
            <person name="Chan C."/>
        </authorList>
    </citation>
    <scope>NUCLEOTIDE SEQUENCE [LARGE SCALE GENOMIC DNA]</scope>
</reference>
<evidence type="ECO:0000313" key="3">
    <source>
        <dbReference type="Proteomes" id="UP001189429"/>
    </source>
</evidence>
<protein>
    <submittedName>
        <fullName evidence="2">Uncharacterized protein</fullName>
    </submittedName>
</protein>
<evidence type="ECO:0000256" key="1">
    <source>
        <dbReference type="SAM" id="MobiDB-lite"/>
    </source>
</evidence>
<comment type="caution">
    <text evidence="2">The sequence shown here is derived from an EMBL/GenBank/DDBJ whole genome shotgun (WGS) entry which is preliminary data.</text>
</comment>
<dbReference type="Proteomes" id="UP001189429">
    <property type="component" value="Unassembled WGS sequence"/>
</dbReference>
<organism evidence="2 3">
    <name type="scientific">Prorocentrum cordatum</name>
    <dbReference type="NCBI Taxonomy" id="2364126"/>
    <lineage>
        <taxon>Eukaryota</taxon>
        <taxon>Sar</taxon>
        <taxon>Alveolata</taxon>
        <taxon>Dinophyceae</taxon>
        <taxon>Prorocentrales</taxon>
        <taxon>Prorocentraceae</taxon>
        <taxon>Prorocentrum</taxon>
    </lineage>
</organism>
<feature type="region of interest" description="Disordered" evidence="1">
    <location>
        <begin position="68"/>
        <end position="103"/>
    </location>
</feature>
<sequence>GKTPKGTIEKENSWGLRLREARCWGHTLESQEVLDQSITAKLVNTLKDHRAADDAALRRATLRALAPAAAKGSRKALDAQAGRGCHRERSAGGGPIQRSKRSW</sequence>
<accession>A0ABN9Q7N9</accession>
<name>A0ABN9Q7N9_9DINO</name>
<proteinExistence type="predicted"/>
<gene>
    <name evidence="2" type="ORF">PCOR1329_LOCUS8672</name>
</gene>
<dbReference type="EMBL" id="CAUYUJ010002388">
    <property type="protein sequence ID" value="CAK0800540.1"/>
    <property type="molecule type" value="Genomic_DNA"/>
</dbReference>
<evidence type="ECO:0000313" key="2">
    <source>
        <dbReference type="EMBL" id="CAK0800540.1"/>
    </source>
</evidence>
<keyword evidence="3" id="KW-1185">Reference proteome</keyword>